<feature type="signal peptide" evidence="2">
    <location>
        <begin position="1"/>
        <end position="22"/>
    </location>
</feature>
<feature type="compositionally biased region" description="Low complexity" evidence="1">
    <location>
        <begin position="33"/>
        <end position="44"/>
    </location>
</feature>
<comment type="caution">
    <text evidence="3">The sequence shown here is derived from an EMBL/GenBank/DDBJ whole genome shotgun (WGS) entry which is preliminary data.</text>
</comment>
<organism evidence="3 4">
    <name type="scientific">Caulobacter segnis</name>
    <dbReference type="NCBI Taxonomy" id="88688"/>
    <lineage>
        <taxon>Bacteria</taxon>
        <taxon>Pseudomonadati</taxon>
        <taxon>Pseudomonadota</taxon>
        <taxon>Alphaproteobacteria</taxon>
        <taxon>Caulobacterales</taxon>
        <taxon>Caulobacteraceae</taxon>
        <taxon>Caulobacter</taxon>
    </lineage>
</organism>
<dbReference type="RefSeq" id="WP_304282836.1">
    <property type="nucleotide sequence ID" value="NZ_QFQZ01000119.1"/>
</dbReference>
<dbReference type="Proteomes" id="UP000249393">
    <property type="component" value="Unassembled WGS sequence"/>
</dbReference>
<evidence type="ECO:0000256" key="1">
    <source>
        <dbReference type="SAM" id="MobiDB-lite"/>
    </source>
</evidence>
<evidence type="ECO:0000313" key="4">
    <source>
        <dbReference type="Proteomes" id="UP000249393"/>
    </source>
</evidence>
<accession>A0A2W5USB6</accession>
<evidence type="ECO:0000256" key="2">
    <source>
        <dbReference type="SAM" id="SignalP"/>
    </source>
</evidence>
<sequence>MTKLSTLGASLLVLSLAAPALAEEAKPRPPKVAPAQAAKPVSPKAKPPEVVRRAEDREREAREDRDEKPEKARRHDRD</sequence>
<feature type="region of interest" description="Disordered" evidence="1">
    <location>
        <begin position="23"/>
        <end position="78"/>
    </location>
</feature>
<dbReference type="EMBL" id="QFQZ01000119">
    <property type="protein sequence ID" value="PZR30699.1"/>
    <property type="molecule type" value="Genomic_DNA"/>
</dbReference>
<protein>
    <submittedName>
        <fullName evidence="3">Uncharacterized protein</fullName>
    </submittedName>
</protein>
<dbReference type="AlphaFoldDB" id="A0A2W5USB6"/>
<feature type="compositionally biased region" description="Basic and acidic residues" evidence="1">
    <location>
        <begin position="46"/>
        <end position="78"/>
    </location>
</feature>
<reference evidence="3 4" key="1">
    <citation type="submission" date="2017-08" db="EMBL/GenBank/DDBJ databases">
        <title>Infants hospitalized years apart are colonized by the same room-sourced microbial strains.</title>
        <authorList>
            <person name="Brooks B."/>
            <person name="Olm M.R."/>
            <person name="Firek B.A."/>
            <person name="Baker R."/>
            <person name="Thomas B.C."/>
            <person name="Morowitz M.J."/>
            <person name="Banfield J.F."/>
        </authorList>
    </citation>
    <scope>NUCLEOTIDE SEQUENCE [LARGE SCALE GENOMIC DNA]</scope>
    <source>
        <strain evidence="3">S2_003_000_R2_4</strain>
    </source>
</reference>
<evidence type="ECO:0000313" key="3">
    <source>
        <dbReference type="EMBL" id="PZR30699.1"/>
    </source>
</evidence>
<feature type="chain" id="PRO_5015968180" evidence="2">
    <location>
        <begin position="23"/>
        <end position="78"/>
    </location>
</feature>
<name>A0A2W5USB6_9CAUL</name>
<gene>
    <name evidence="3" type="ORF">DI526_21795</name>
</gene>
<keyword evidence="2" id="KW-0732">Signal</keyword>
<proteinExistence type="predicted"/>